<dbReference type="EMBL" id="KE747823">
    <property type="protein sequence ID" value="RMZ69860.1"/>
    <property type="molecule type" value="Genomic_DNA"/>
</dbReference>
<organism evidence="1 2">
    <name type="scientific">Pyrenophora seminiperda CCB06</name>
    <dbReference type="NCBI Taxonomy" id="1302712"/>
    <lineage>
        <taxon>Eukaryota</taxon>
        <taxon>Fungi</taxon>
        <taxon>Dikarya</taxon>
        <taxon>Ascomycota</taxon>
        <taxon>Pezizomycotina</taxon>
        <taxon>Dothideomycetes</taxon>
        <taxon>Pleosporomycetidae</taxon>
        <taxon>Pleosporales</taxon>
        <taxon>Pleosporineae</taxon>
        <taxon>Pleosporaceae</taxon>
        <taxon>Pyrenophora</taxon>
    </lineage>
</organism>
<sequence length="37" mass="4159">MALIHLFRELVHSPYRHGNMSMVVVGGRCPSRDFSAS</sequence>
<gene>
    <name evidence="1" type="ORF">GMOD_00008792</name>
</gene>
<dbReference type="Proteomes" id="UP000265663">
    <property type="component" value="Unassembled WGS sequence"/>
</dbReference>
<evidence type="ECO:0000313" key="1">
    <source>
        <dbReference type="EMBL" id="RMZ69860.1"/>
    </source>
</evidence>
<evidence type="ECO:0000313" key="2">
    <source>
        <dbReference type="Proteomes" id="UP000265663"/>
    </source>
</evidence>
<accession>A0A3M7M648</accession>
<dbReference type="AlphaFoldDB" id="A0A3M7M648"/>
<keyword evidence="2" id="KW-1185">Reference proteome</keyword>
<proteinExistence type="predicted"/>
<reference evidence="1 2" key="1">
    <citation type="journal article" date="2014" name="PLoS ONE">
        <title>De novo Genome Assembly of the Fungal Plant Pathogen Pyrenophora semeniperda.</title>
        <authorList>
            <person name="Soliai M.M."/>
            <person name="Meyer S.E."/>
            <person name="Udall J.A."/>
            <person name="Elzinga D.E."/>
            <person name="Hermansen R.A."/>
            <person name="Bodily P.M."/>
            <person name="Hart A.A."/>
            <person name="Coleman C.E."/>
        </authorList>
    </citation>
    <scope>NUCLEOTIDE SEQUENCE [LARGE SCALE GENOMIC DNA]</scope>
    <source>
        <strain evidence="1 2">CCB06</strain>
        <tissue evidence="1">Mycelium</tissue>
    </source>
</reference>
<protein>
    <submittedName>
        <fullName evidence="1">Uncharacterized protein</fullName>
    </submittedName>
</protein>
<name>A0A3M7M648_9PLEO</name>